<keyword evidence="3 6" id="KW-1133">Transmembrane helix</keyword>
<feature type="transmembrane region" description="Helical" evidence="6">
    <location>
        <begin position="130"/>
        <end position="151"/>
    </location>
</feature>
<evidence type="ECO:0000256" key="2">
    <source>
        <dbReference type="ARBA" id="ARBA00022692"/>
    </source>
</evidence>
<dbReference type="Proteomes" id="UP000254866">
    <property type="component" value="Unassembled WGS sequence"/>
</dbReference>
<protein>
    <recommendedName>
        <fullName evidence="7">Rhodopsin domain-containing protein</fullName>
    </recommendedName>
</protein>
<proteinExistence type="inferred from homology"/>
<keyword evidence="4 6" id="KW-0472">Membrane</keyword>
<dbReference type="PANTHER" id="PTHR33048:SF47">
    <property type="entry name" value="INTEGRAL MEMBRANE PROTEIN-RELATED"/>
    <property type="match status" value="1"/>
</dbReference>
<accession>A0A370TEZ1</accession>
<evidence type="ECO:0000256" key="6">
    <source>
        <dbReference type="SAM" id="Phobius"/>
    </source>
</evidence>
<dbReference type="GeneID" id="43601537"/>
<evidence type="ECO:0000256" key="5">
    <source>
        <dbReference type="ARBA" id="ARBA00038359"/>
    </source>
</evidence>
<dbReference type="RefSeq" id="XP_031866742.1">
    <property type="nucleotide sequence ID" value="XM_032017311.1"/>
</dbReference>
<dbReference type="OrthoDB" id="5329176at2759"/>
<feature type="domain" description="Rhodopsin" evidence="7">
    <location>
        <begin position="60"/>
        <end position="170"/>
    </location>
</feature>
<name>A0A370TEZ1_9HELO</name>
<evidence type="ECO:0000313" key="9">
    <source>
        <dbReference type="Proteomes" id="UP000254866"/>
    </source>
</evidence>
<evidence type="ECO:0000313" key="8">
    <source>
        <dbReference type="EMBL" id="RDL33249.1"/>
    </source>
</evidence>
<dbReference type="Pfam" id="PF20684">
    <property type="entry name" value="Fung_rhodopsin"/>
    <property type="match status" value="1"/>
</dbReference>
<dbReference type="InterPro" id="IPR052337">
    <property type="entry name" value="SAT4-like"/>
</dbReference>
<dbReference type="PANTHER" id="PTHR33048">
    <property type="entry name" value="PTH11-LIKE INTEGRAL MEMBRANE PROTEIN (AFU_ORTHOLOGUE AFUA_5G11245)"/>
    <property type="match status" value="1"/>
</dbReference>
<feature type="transmembrane region" description="Helical" evidence="6">
    <location>
        <begin position="12"/>
        <end position="31"/>
    </location>
</feature>
<dbReference type="STRING" id="2656787.A0A370TEZ1"/>
<dbReference type="GO" id="GO:0016020">
    <property type="term" value="C:membrane"/>
    <property type="evidence" value="ECO:0007669"/>
    <property type="project" value="UniProtKB-SubCell"/>
</dbReference>
<sequence>MQVSIHDFFRIITKVLSIVFSASAFIALAAASSSTSLSPSPPPPAVNVTQIASGLPSCAVTVIFGFALEWTGANNGFGKHYWNVDPAKASELLKLFYPLLIIYTLIQVTGKIAILLFYRRVFRPSRFRHACDIFITFIVIQALAFILVLIFQCHPVYDAWDKSVDGKCLN</sequence>
<keyword evidence="9" id="KW-1185">Reference proteome</keyword>
<evidence type="ECO:0000256" key="4">
    <source>
        <dbReference type="ARBA" id="ARBA00023136"/>
    </source>
</evidence>
<organism evidence="8 9">
    <name type="scientific">Venustampulla echinocandica</name>
    <dbReference type="NCBI Taxonomy" id="2656787"/>
    <lineage>
        <taxon>Eukaryota</taxon>
        <taxon>Fungi</taxon>
        <taxon>Dikarya</taxon>
        <taxon>Ascomycota</taxon>
        <taxon>Pezizomycotina</taxon>
        <taxon>Leotiomycetes</taxon>
        <taxon>Helotiales</taxon>
        <taxon>Pleuroascaceae</taxon>
        <taxon>Venustampulla</taxon>
    </lineage>
</organism>
<comment type="subcellular location">
    <subcellularLocation>
        <location evidence="1">Membrane</location>
        <topology evidence="1">Multi-pass membrane protein</topology>
    </subcellularLocation>
</comment>
<gene>
    <name evidence="8" type="ORF">BP5553_08688</name>
</gene>
<reference evidence="8 9" key="1">
    <citation type="journal article" date="2018" name="IMA Fungus">
        <title>IMA Genome-F 9: Draft genome sequence of Annulohypoxylon stygium, Aspergillus mulundensis, Berkeleyomyces basicola (syn. Thielaviopsis basicola), Ceratocystis smalleyi, two Cercospora beticola strains, Coleophoma cylindrospora, Fusarium fracticaudum, Phialophora cf. hyalina, and Morchella septimelata.</title>
        <authorList>
            <person name="Wingfield B.D."/>
            <person name="Bills G.F."/>
            <person name="Dong Y."/>
            <person name="Huang W."/>
            <person name="Nel W.J."/>
            <person name="Swalarsk-Parry B.S."/>
            <person name="Vaghefi N."/>
            <person name="Wilken P.M."/>
            <person name="An Z."/>
            <person name="de Beer Z.W."/>
            <person name="De Vos L."/>
            <person name="Chen L."/>
            <person name="Duong T.A."/>
            <person name="Gao Y."/>
            <person name="Hammerbacher A."/>
            <person name="Kikkert J.R."/>
            <person name="Li Y."/>
            <person name="Li H."/>
            <person name="Li K."/>
            <person name="Li Q."/>
            <person name="Liu X."/>
            <person name="Ma X."/>
            <person name="Naidoo K."/>
            <person name="Pethybridge S.J."/>
            <person name="Sun J."/>
            <person name="Steenkamp E.T."/>
            <person name="van der Nest M.A."/>
            <person name="van Wyk S."/>
            <person name="Wingfield M.J."/>
            <person name="Xiong C."/>
            <person name="Yue Q."/>
            <person name="Zhang X."/>
        </authorList>
    </citation>
    <scope>NUCLEOTIDE SEQUENCE [LARGE SCALE GENOMIC DNA]</scope>
    <source>
        <strain evidence="8 9">BP 5553</strain>
    </source>
</reference>
<feature type="transmembrane region" description="Helical" evidence="6">
    <location>
        <begin position="95"/>
        <end position="118"/>
    </location>
</feature>
<dbReference type="InterPro" id="IPR049326">
    <property type="entry name" value="Rhodopsin_dom_fungi"/>
</dbReference>
<evidence type="ECO:0000259" key="7">
    <source>
        <dbReference type="Pfam" id="PF20684"/>
    </source>
</evidence>
<comment type="caution">
    <text evidence="8">The sequence shown here is derived from an EMBL/GenBank/DDBJ whole genome shotgun (WGS) entry which is preliminary data.</text>
</comment>
<dbReference type="AlphaFoldDB" id="A0A370TEZ1"/>
<evidence type="ECO:0000256" key="3">
    <source>
        <dbReference type="ARBA" id="ARBA00022989"/>
    </source>
</evidence>
<comment type="similarity">
    <text evidence="5">Belongs to the SAT4 family.</text>
</comment>
<evidence type="ECO:0000256" key="1">
    <source>
        <dbReference type="ARBA" id="ARBA00004141"/>
    </source>
</evidence>
<keyword evidence="2 6" id="KW-0812">Transmembrane</keyword>
<dbReference type="EMBL" id="NPIC01000009">
    <property type="protein sequence ID" value="RDL33249.1"/>
    <property type="molecule type" value="Genomic_DNA"/>
</dbReference>